<dbReference type="RefSeq" id="WP_094941587.1">
    <property type="nucleotide sequence ID" value="NZ_NOKQ01000134.1"/>
</dbReference>
<evidence type="ECO:0000256" key="3">
    <source>
        <dbReference type="ARBA" id="ARBA00022618"/>
    </source>
</evidence>
<dbReference type="InterPro" id="IPR050487">
    <property type="entry name" value="FtsQ_DivIB"/>
</dbReference>
<comment type="caution">
    <text evidence="10">The sequence shown here is derived from an EMBL/GenBank/DDBJ whole genome shotgun (WGS) entry which is preliminary data.</text>
</comment>
<dbReference type="PANTHER" id="PTHR37820:SF1">
    <property type="entry name" value="CELL DIVISION PROTEIN FTSQ"/>
    <property type="match status" value="1"/>
</dbReference>
<dbReference type="OrthoDB" id="1819027at2"/>
<comment type="similarity">
    <text evidence="8">Belongs to the FtsQ/DivIB family. DivIB subfamily.</text>
</comment>
<dbReference type="InterPro" id="IPR013685">
    <property type="entry name" value="POTRA_FtsQ_type"/>
</dbReference>
<dbReference type="HAMAP" id="MF_00912">
    <property type="entry name" value="DivIB"/>
    <property type="match status" value="1"/>
</dbReference>
<dbReference type="InterPro" id="IPR005548">
    <property type="entry name" value="Cell_div_FtsQ/DivIB_C"/>
</dbReference>
<evidence type="ECO:0000256" key="5">
    <source>
        <dbReference type="ARBA" id="ARBA00022989"/>
    </source>
</evidence>
<evidence type="ECO:0000256" key="6">
    <source>
        <dbReference type="ARBA" id="ARBA00023136"/>
    </source>
</evidence>
<keyword evidence="4 8" id="KW-0812">Transmembrane</keyword>
<keyword evidence="3 8" id="KW-0132">Cell division</keyword>
<protein>
    <recommendedName>
        <fullName evidence="8">Cell division protein DivIB</fullName>
    </recommendedName>
</protein>
<comment type="function">
    <text evidence="8">Cell division protein that may be involved in stabilizing or promoting the assembly of the division complex.</text>
</comment>
<keyword evidence="5 8" id="KW-1133">Transmembrane helix</keyword>
<evidence type="ECO:0000256" key="8">
    <source>
        <dbReference type="HAMAP-Rule" id="MF_00912"/>
    </source>
</evidence>
<dbReference type="GO" id="GO:0043093">
    <property type="term" value="P:FtsZ-dependent cytokinesis"/>
    <property type="evidence" value="ECO:0007669"/>
    <property type="project" value="UniProtKB-UniRule"/>
</dbReference>
<sequence length="262" mass="29402">MEKLIDIEERIPSLRKKRKRRMTWTFSILLFLFFSALFLVLYLQSSISKIQILTIAGNEIVDAQEIETVSTLNKGDSLWSFSTSNIEDKISQHPAIKKAKVSRKRWSEVAITVQEFQPIGFRGADETRILLENGAEVTSRDAGSMFGPALGEFDDKKVEKKVISELGKLASENRMLISEISSSPSKSDPNLITLFMNDGNTVILSALDLSEKMDFYPAVLQQIPIGQKGIVDMEVGTFFESYDSIYGGKGEELVIDEEQDSE</sequence>
<gene>
    <name evidence="8" type="primary">divIB</name>
    <name evidence="10" type="ORF">CF394_01965</name>
</gene>
<dbReference type="GO" id="GO:0005886">
    <property type="term" value="C:plasma membrane"/>
    <property type="evidence" value="ECO:0007669"/>
    <property type="project" value="UniProtKB-SubCell"/>
</dbReference>
<dbReference type="GO" id="GO:0032153">
    <property type="term" value="C:cell division site"/>
    <property type="evidence" value="ECO:0007669"/>
    <property type="project" value="UniProtKB-UniRule"/>
</dbReference>
<evidence type="ECO:0000256" key="2">
    <source>
        <dbReference type="ARBA" id="ARBA00022475"/>
    </source>
</evidence>
<keyword evidence="2 8" id="KW-1003">Cell membrane</keyword>
<dbReference type="Gene3D" id="3.40.50.10960">
    <property type="match status" value="1"/>
</dbReference>
<evidence type="ECO:0000256" key="4">
    <source>
        <dbReference type="ARBA" id="ARBA00022692"/>
    </source>
</evidence>
<dbReference type="Proteomes" id="UP000217065">
    <property type="component" value="Unassembled WGS sequence"/>
</dbReference>
<dbReference type="PROSITE" id="PS51779">
    <property type="entry name" value="POTRA"/>
    <property type="match status" value="1"/>
</dbReference>
<dbReference type="EMBL" id="NOKQ01000134">
    <property type="protein sequence ID" value="OZS79208.1"/>
    <property type="molecule type" value="Genomic_DNA"/>
</dbReference>
<keyword evidence="11" id="KW-1185">Reference proteome</keyword>
<dbReference type="Pfam" id="PF08478">
    <property type="entry name" value="POTRA_1"/>
    <property type="match status" value="1"/>
</dbReference>
<dbReference type="InterPro" id="IPR034746">
    <property type="entry name" value="POTRA"/>
</dbReference>
<dbReference type="Pfam" id="PF03799">
    <property type="entry name" value="FtsQ_DivIB_C"/>
    <property type="match status" value="1"/>
</dbReference>
<keyword evidence="7 8" id="KW-0131">Cell cycle</keyword>
<evidence type="ECO:0000259" key="9">
    <source>
        <dbReference type="PROSITE" id="PS51779"/>
    </source>
</evidence>
<dbReference type="Gene3D" id="3.10.20.310">
    <property type="entry name" value="membrane protein fhac"/>
    <property type="match status" value="1"/>
</dbReference>
<comment type="subcellular location">
    <subcellularLocation>
        <location evidence="8">Cell membrane</location>
        <topology evidence="8">Single-pass type II membrane protein</topology>
    </subcellularLocation>
    <subcellularLocation>
        <location evidence="1">Membrane</location>
    </subcellularLocation>
    <text evidence="8">Localizes to the division septum.</text>
</comment>
<dbReference type="PANTHER" id="PTHR37820">
    <property type="entry name" value="CELL DIVISION PROTEIN DIVIB"/>
    <property type="match status" value="1"/>
</dbReference>
<evidence type="ECO:0000313" key="11">
    <source>
        <dbReference type="Proteomes" id="UP000217065"/>
    </source>
</evidence>
<feature type="transmembrane region" description="Helical" evidence="8">
    <location>
        <begin position="21"/>
        <end position="43"/>
    </location>
</feature>
<accession>A0A264W6J0</accession>
<proteinExistence type="inferred from homology"/>
<dbReference type="AlphaFoldDB" id="A0A264W6J0"/>
<evidence type="ECO:0000256" key="1">
    <source>
        <dbReference type="ARBA" id="ARBA00004370"/>
    </source>
</evidence>
<reference evidence="10 11" key="1">
    <citation type="submission" date="2017-07" db="EMBL/GenBank/DDBJ databases">
        <title>Tetzosporium hominis gen.nov. sp.nov.</title>
        <authorList>
            <person name="Tetz G."/>
            <person name="Tetz V."/>
        </authorList>
    </citation>
    <scope>NUCLEOTIDE SEQUENCE [LARGE SCALE GENOMIC DNA]</scope>
    <source>
        <strain evidence="10 11">VT-49</strain>
    </source>
</reference>
<dbReference type="InterPro" id="IPR026580">
    <property type="entry name" value="DivIB"/>
</dbReference>
<evidence type="ECO:0000256" key="7">
    <source>
        <dbReference type="ARBA" id="ARBA00023306"/>
    </source>
</evidence>
<feature type="domain" description="POTRA" evidence="9">
    <location>
        <begin position="45"/>
        <end position="116"/>
    </location>
</feature>
<organism evidence="10 11">
    <name type="scientific">Tetzosporium hominis</name>
    <dbReference type="NCBI Taxonomy" id="2020506"/>
    <lineage>
        <taxon>Bacteria</taxon>
        <taxon>Bacillati</taxon>
        <taxon>Bacillota</taxon>
        <taxon>Bacilli</taxon>
        <taxon>Bacillales</taxon>
        <taxon>Caryophanaceae</taxon>
        <taxon>Tetzosporium</taxon>
    </lineage>
</organism>
<name>A0A264W6J0_9BACL</name>
<evidence type="ECO:0000313" key="10">
    <source>
        <dbReference type="EMBL" id="OZS79208.1"/>
    </source>
</evidence>
<keyword evidence="6 8" id="KW-0472">Membrane</keyword>